<organism evidence="1 2">
    <name type="scientific">Araneus ventricosus</name>
    <name type="common">Orbweaver spider</name>
    <name type="synonym">Epeira ventricosa</name>
    <dbReference type="NCBI Taxonomy" id="182803"/>
    <lineage>
        <taxon>Eukaryota</taxon>
        <taxon>Metazoa</taxon>
        <taxon>Ecdysozoa</taxon>
        <taxon>Arthropoda</taxon>
        <taxon>Chelicerata</taxon>
        <taxon>Arachnida</taxon>
        <taxon>Araneae</taxon>
        <taxon>Araneomorphae</taxon>
        <taxon>Entelegynae</taxon>
        <taxon>Araneoidea</taxon>
        <taxon>Araneidae</taxon>
        <taxon>Araneus</taxon>
    </lineage>
</organism>
<name>A0A4Y2GPT7_ARAVE</name>
<accession>A0A4Y2GPT7</accession>
<keyword evidence="2" id="KW-1185">Reference proteome</keyword>
<evidence type="ECO:0000313" key="1">
    <source>
        <dbReference type="EMBL" id="GBM55197.1"/>
    </source>
</evidence>
<dbReference type="Proteomes" id="UP000499080">
    <property type="component" value="Unassembled WGS sequence"/>
</dbReference>
<dbReference type="EMBL" id="BGPR01001489">
    <property type="protein sequence ID" value="GBM55197.1"/>
    <property type="molecule type" value="Genomic_DNA"/>
</dbReference>
<sequence>MMHIYNSGDKPTTKIIHLAHCVLQLLDSQTDTQKDRTPPHVPVLTTITAVEPVGWTWDTQKDRRTNRQTLLKGWSLFSALMEVYSVGIP</sequence>
<protein>
    <submittedName>
        <fullName evidence="1">Uncharacterized protein</fullName>
    </submittedName>
</protein>
<dbReference type="AlphaFoldDB" id="A0A4Y2GPT7"/>
<reference evidence="1 2" key="1">
    <citation type="journal article" date="2019" name="Sci. Rep.">
        <title>Orb-weaving spider Araneus ventricosus genome elucidates the spidroin gene catalogue.</title>
        <authorList>
            <person name="Kono N."/>
            <person name="Nakamura H."/>
            <person name="Ohtoshi R."/>
            <person name="Moran D.A.P."/>
            <person name="Shinohara A."/>
            <person name="Yoshida Y."/>
            <person name="Fujiwara M."/>
            <person name="Mori M."/>
            <person name="Tomita M."/>
            <person name="Arakawa K."/>
        </authorList>
    </citation>
    <scope>NUCLEOTIDE SEQUENCE [LARGE SCALE GENOMIC DNA]</scope>
</reference>
<comment type="caution">
    <text evidence="1">The sequence shown here is derived from an EMBL/GenBank/DDBJ whole genome shotgun (WGS) entry which is preliminary data.</text>
</comment>
<evidence type="ECO:0000313" key="2">
    <source>
        <dbReference type="Proteomes" id="UP000499080"/>
    </source>
</evidence>
<proteinExistence type="predicted"/>
<gene>
    <name evidence="1" type="ORF">AVEN_182149_1</name>
</gene>